<feature type="compositionally biased region" description="Basic and acidic residues" evidence="1">
    <location>
        <begin position="43"/>
        <end position="86"/>
    </location>
</feature>
<sequence>MVTESAQSNTAALLSENLRETTPVKRSPEQNVEIINETFVTESRSKIDNMNDKEQQPQKSSEKSSKPKDINSGDKSEHRESNDSTPKRGRSYRKNNVRKNSESDDEGMEQHNKGSSEKGKSPTDQKTRKDGSNETSRKRPMEDPIVTPRKRPRNGSKENAPFSNFHPARFTVDGETYTCSEQFMMHQKAVLFRDRFHAGEIMKAKVPLQMKKFGRKVQNFNADIWGARSEKIMKRGLKAKFTENEHLKRELINTFPRILVEASPRDRLWGIGLGAKNEKAHCRLTWRGKNKLGYLLTDIRNEIMEEEGLFH</sequence>
<evidence type="ECO:0000313" key="3">
    <source>
        <dbReference type="EnsemblMetazoa" id="G1726.8:cds"/>
    </source>
</evidence>
<name>A0A8W8J8C9_MAGGI</name>
<accession>A0A8W8J8C9</accession>
<proteinExistence type="predicted"/>
<protein>
    <recommendedName>
        <fullName evidence="2">NADAR domain-containing protein</fullName>
    </recommendedName>
</protein>
<dbReference type="AlphaFoldDB" id="A0A8W8J8C9"/>
<feature type="compositionally biased region" description="Basic and acidic residues" evidence="1">
    <location>
        <begin position="17"/>
        <end position="28"/>
    </location>
</feature>
<dbReference type="EnsemblMetazoa" id="G1726.8">
    <property type="protein sequence ID" value="G1726.8:cds"/>
    <property type="gene ID" value="G1726"/>
</dbReference>
<dbReference type="InterPro" id="IPR012816">
    <property type="entry name" value="NADAR"/>
</dbReference>
<feature type="compositionally biased region" description="Basic and acidic residues" evidence="1">
    <location>
        <begin position="108"/>
        <end position="142"/>
    </location>
</feature>
<dbReference type="InterPro" id="IPR037238">
    <property type="entry name" value="YbiA-like_sf"/>
</dbReference>
<feature type="compositionally biased region" description="Polar residues" evidence="1">
    <location>
        <begin position="1"/>
        <end position="12"/>
    </location>
</feature>
<dbReference type="Pfam" id="PF08719">
    <property type="entry name" value="NADAR"/>
    <property type="match status" value="1"/>
</dbReference>
<feature type="region of interest" description="Disordered" evidence="1">
    <location>
        <begin position="1"/>
        <end position="167"/>
    </location>
</feature>
<dbReference type="Gene3D" id="1.10.357.40">
    <property type="entry name" value="YbiA-like"/>
    <property type="match status" value="1"/>
</dbReference>
<dbReference type="CDD" id="cd15457">
    <property type="entry name" value="NADAR"/>
    <property type="match status" value="1"/>
</dbReference>
<feature type="compositionally biased region" description="Basic residues" evidence="1">
    <location>
        <begin position="87"/>
        <end position="97"/>
    </location>
</feature>
<reference evidence="3" key="1">
    <citation type="submission" date="2022-08" db="UniProtKB">
        <authorList>
            <consortium name="EnsemblMetazoa"/>
        </authorList>
    </citation>
    <scope>IDENTIFICATION</scope>
    <source>
        <strain evidence="3">05x7-T-G4-1.051#20</strain>
    </source>
</reference>
<organism evidence="3 4">
    <name type="scientific">Magallana gigas</name>
    <name type="common">Pacific oyster</name>
    <name type="synonym">Crassostrea gigas</name>
    <dbReference type="NCBI Taxonomy" id="29159"/>
    <lineage>
        <taxon>Eukaryota</taxon>
        <taxon>Metazoa</taxon>
        <taxon>Spiralia</taxon>
        <taxon>Lophotrochozoa</taxon>
        <taxon>Mollusca</taxon>
        <taxon>Bivalvia</taxon>
        <taxon>Autobranchia</taxon>
        <taxon>Pteriomorphia</taxon>
        <taxon>Ostreida</taxon>
        <taxon>Ostreoidea</taxon>
        <taxon>Ostreidae</taxon>
        <taxon>Magallana</taxon>
    </lineage>
</organism>
<dbReference type="Proteomes" id="UP000005408">
    <property type="component" value="Unassembled WGS sequence"/>
</dbReference>
<dbReference type="SUPFAM" id="SSF143990">
    <property type="entry name" value="YbiA-like"/>
    <property type="match status" value="1"/>
</dbReference>
<evidence type="ECO:0000259" key="2">
    <source>
        <dbReference type="Pfam" id="PF08719"/>
    </source>
</evidence>
<feature type="domain" description="NADAR" evidence="2">
    <location>
        <begin position="157"/>
        <end position="303"/>
    </location>
</feature>
<keyword evidence="4" id="KW-1185">Reference proteome</keyword>
<evidence type="ECO:0000313" key="4">
    <source>
        <dbReference type="Proteomes" id="UP000005408"/>
    </source>
</evidence>
<dbReference type="NCBIfam" id="TIGR02464">
    <property type="entry name" value="ribofla_fusion"/>
    <property type="match status" value="1"/>
</dbReference>
<evidence type="ECO:0000256" key="1">
    <source>
        <dbReference type="SAM" id="MobiDB-lite"/>
    </source>
</evidence>